<keyword evidence="3" id="KW-0813">Transport</keyword>
<feature type="chain" id="PRO_5013034657" description="Porin domain-containing protein" evidence="11">
    <location>
        <begin position="27"/>
        <end position="368"/>
    </location>
</feature>
<keyword evidence="14" id="KW-1185">Reference proteome</keyword>
<dbReference type="PANTHER" id="PTHR34501:SF9">
    <property type="entry name" value="MAJOR OUTER MEMBRANE PROTEIN P.IA"/>
    <property type="match status" value="1"/>
</dbReference>
<dbReference type="PANTHER" id="PTHR34501">
    <property type="entry name" value="PROTEIN YDDL-RELATED"/>
    <property type="match status" value="1"/>
</dbReference>
<evidence type="ECO:0000256" key="11">
    <source>
        <dbReference type="SAM" id="SignalP"/>
    </source>
</evidence>
<proteinExistence type="predicted"/>
<dbReference type="InterPro" id="IPR033900">
    <property type="entry name" value="Gram_neg_porin_domain"/>
</dbReference>
<dbReference type="GO" id="GO:0015288">
    <property type="term" value="F:porin activity"/>
    <property type="evidence" value="ECO:0007669"/>
    <property type="project" value="UniProtKB-KW"/>
</dbReference>
<dbReference type="Proteomes" id="UP000216885">
    <property type="component" value="Unassembled WGS sequence"/>
</dbReference>
<evidence type="ECO:0000256" key="3">
    <source>
        <dbReference type="ARBA" id="ARBA00022448"/>
    </source>
</evidence>
<evidence type="ECO:0000256" key="7">
    <source>
        <dbReference type="ARBA" id="ARBA00023065"/>
    </source>
</evidence>
<evidence type="ECO:0000256" key="2">
    <source>
        <dbReference type="ARBA" id="ARBA00011233"/>
    </source>
</evidence>
<dbReference type="AlphaFoldDB" id="A0A261TML0"/>
<accession>A0A261TML0</accession>
<dbReference type="InterPro" id="IPR023614">
    <property type="entry name" value="Porin_dom_sf"/>
</dbReference>
<dbReference type="EMBL" id="NEVQ01000022">
    <property type="protein sequence ID" value="OZI50675.1"/>
    <property type="molecule type" value="Genomic_DNA"/>
</dbReference>
<keyword evidence="5" id="KW-0812">Transmembrane</keyword>
<sequence>MRSWLRNAAIHAGCAAAVCAPYVAHAQSQKLVLYGVIDLSIAGINSQEQGTSISMQSGVQSGSRWGLRGTEDLGSGWRASFNLESGILAANGRSAQGGRLFGRAAWVGLSGPIGELRLGRQASASSATLAEFDPFLASYLNTGAQTDLLPFNANRADNMVSYWTPSWNGWRVGTDYSFGYDGAGGFATDTSNKLASAALVYEQDAYAITLTHERAHWAENTPQAQAMAAQGAARQPYSTTAAARATWDALTVYVAWSWIRHGSTIPAVPSPGQQAYFPDSTVHGLLAGLTWRVGAGSVMASWQASVPQNDGALAAANATHHQQVYSLGYTHELSKRTGVYAIAGYLRGAWDDPSWHQTQYAVGLRHRF</sequence>
<dbReference type="RefSeq" id="WP_094839093.1">
    <property type="nucleotide sequence ID" value="NZ_NEVQ01000022.1"/>
</dbReference>
<evidence type="ECO:0000256" key="5">
    <source>
        <dbReference type="ARBA" id="ARBA00022692"/>
    </source>
</evidence>
<keyword evidence="7" id="KW-0406">Ion transport</keyword>
<evidence type="ECO:0000313" key="14">
    <source>
        <dbReference type="Proteomes" id="UP000216885"/>
    </source>
</evidence>
<keyword evidence="9" id="KW-0472">Membrane</keyword>
<gene>
    <name evidence="13" type="ORF">CAL20_22840</name>
</gene>
<dbReference type="CDD" id="cd00342">
    <property type="entry name" value="gram_neg_porins"/>
    <property type="match status" value="1"/>
</dbReference>
<name>A0A261TML0_9BORD</name>
<protein>
    <recommendedName>
        <fullName evidence="12">Porin domain-containing protein</fullName>
    </recommendedName>
</protein>
<evidence type="ECO:0000256" key="10">
    <source>
        <dbReference type="ARBA" id="ARBA00023237"/>
    </source>
</evidence>
<organism evidence="13 14">
    <name type="scientific">Bordetella genomosp. 4</name>
    <dbReference type="NCBI Taxonomy" id="463044"/>
    <lineage>
        <taxon>Bacteria</taxon>
        <taxon>Pseudomonadati</taxon>
        <taxon>Pseudomonadota</taxon>
        <taxon>Betaproteobacteria</taxon>
        <taxon>Burkholderiales</taxon>
        <taxon>Alcaligenaceae</taxon>
        <taxon>Bordetella</taxon>
    </lineage>
</organism>
<dbReference type="GO" id="GO:0006811">
    <property type="term" value="P:monoatomic ion transport"/>
    <property type="evidence" value="ECO:0007669"/>
    <property type="project" value="UniProtKB-KW"/>
</dbReference>
<keyword evidence="10" id="KW-0998">Cell outer membrane</keyword>
<dbReference type="Pfam" id="PF13609">
    <property type="entry name" value="Porin_4"/>
    <property type="match status" value="1"/>
</dbReference>
<dbReference type="PRINTS" id="PR00184">
    <property type="entry name" value="NEISSPPORIN"/>
</dbReference>
<keyword evidence="6 11" id="KW-0732">Signal</keyword>
<dbReference type="Gene3D" id="2.40.160.10">
    <property type="entry name" value="Porin"/>
    <property type="match status" value="1"/>
</dbReference>
<evidence type="ECO:0000259" key="12">
    <source>
        <dbReference type="Pfam" id="PF13609"/>
    </source>
</evidence>
<evidence type="ECO:0000256" key="4">
    <source>
        <dbReference type="ARBA" id="ARBA00022452"/>
    </source>
</evidence>
<dbReference type="InterPro" id="IPR002299">
    <property type="entry name" value="Porin_Neis"/>
</dbReference>
<keyword evidence="4" id="KW-1134">Transmembrane beta strand</keyword>
<evidence type="ECO:0000256" key="1">
    <source>
        <dbReference type="ARBA" id="ARBA00004571"/>
    </source>
</evidence>
<evidence type="ECO:0000313" key="13">
    <source>
        <dbReference type="EMBL" id="OZI50675.1"/>
    </source>
</evidence>
<dbReference type="GO" id="GO:0009279">
    <property type="term" value="C:cell outer membrane"/>
    <property type="evidence" value="ECO:0007669"/>
    <property type="project" value="UniProtKB-SubCell"/>
</dbReference>
<comment type="caution">
    <text evidence="13">The sequence shown here is derived from an EMBL/GenBank/DDBJ whole genome shotgun (WGS) entry which is preliminary data.</text>
</comment>
<reference evidence="13 14" key="1">
    <citation type="submission" date="2017-05" db="EMBL/GenBank/DDBJ databases">
        <title>Complete and WGS of Bordetella genogroups.</title>
        <authorList>
            <person name="Spilker T."/>
            <person name="LiPuma J."/>
        </authorList>
    </citation>
    <scope>NUCLEOTIDE SEQUENCE [LARGE SCALE GENOMIC DNA]</scope>
    <source>
        <strain evidence="13 14">AU9919</strain>
    </source>
</reference>
<evidence type="ECO:0000256" key="6">
    <source>
        <dbReference type="ARBA" id="ARBA00022729"/>
    </source>
</evidence>
<evidence type="ECO:0000256" key="9">
    <source>
        <dbReference type="ARBA" id="ARBA00023136"/>
    </source>
</evidence>
<keyword evidence="8" id="KW-0626">Porin</keyword>
<comment type="subcellular location">
    <subcellularLocation>
        <location evidence="1">Cell outer membrane</location>
        <topology evidence="1">Multi-pass membrane protein</topology>
    </subcellularLocation>
</comment>
<dbReference type="GO" id="GO:0046930">
    <property type="term" value="C:pore complex"/>
    <property type="evidence" value="ECO:0007669"/>
    <property type="project" value="UniProtKB-KW"/>
</dbReference>
<feature type="domain" description="Porin" evidence="12">
    <location>
        <begin position="14"/>
        <end position="347"/>
    </location>
</feature>
<comment type="subunit">
    <text evidence="2">Homotrimer.</text>
</comment>
<dbReference type="InterPro" id="IPR050298">
    <property type="entry name" value="Gram-neg_bact_OMP"/>
</dbReference>
<dbReference type="SUPFAM" id="SSF56935">
    <property type="entry name" value="Porins"/>
    <property type="match status" value="1"/>
</dbReference>
<feature type="signal peptide" evidence="11">
    <location>
        <begin position="1"/>
        <end position="26"/>
    </location>
</feature>
<evidence type="ECO:0000256" key="8">
    <source>
        <dbReference type="ARBA" id="ARBA00023114"/>
    </source>
</evidence>